<dbReference type="AlphaFoldDB" id="A0AB39RJE5"/>
<evidence type="ECO:0000313" key="2">
    <source>
        <dbReference type="EMBL" id="XDQ55307.1"/>
    </source>
</evidence>
<gene>
    <name evidence="2" type="ORF">AB5J53_28430</name>
</gene>
<name>A0AB39RJE5_9ACTN</name>
<feature type="region of interest" description="Disordered" evidence="1">
    <location>
        <begin position="1"/>
        <end position="21"/>
    </location>
</feature>
<organism evidence="2">
    <name type="scientific">Streptomyces sp. R41</name>
    <dbReference type="NCBI Taxonomy" id="3238632"/>
    <lineage>
        <taxon>Bacteria</taxon>
        <taxon>Bacillati</taxon>
        <taxon>Actinomycetota</taxon>
        <taxon>Actinomycetes</taxon>
        <taxon>Kitasatosporales</taxon>
        <taxon>Streptomycetaceae</taxon>
        <taxon>Streptomyces</taxon>
    </lineage>
</organism>
<reference evidence="2" key="1">
    <citation type="submission" date="2024-07" db="EMBL/GenBank/DDBJ databases">
        <authorList>
            <person name="Yu S.T."/>
        </authorList>
    </citation>
    <scope>NUCLEOTIDE SEQUENCE</scope>
    <source>
        <strain evidence="2">R41</strain>
    </source>
</reference>
<evidence type="ECO:0000256" key="1">
    <source>
        <dbReference type="SAM" id="MobiDB-lite"/>
    </source>
</evidence>
<accession>A0AB39RJE5</accession>
<sequence>MTPEDMTPEGSTDEKRTSGIEELGAFPKFTERESQDFVRARDLIGSIVAHYSARIHRETDPVTVRRLTREQRKYWTQMQSLSVRDHEEISRVISEYPQILRTAREDGESRGDNDAREDGE</sequence>
<feature type="region of interest" description="Disordered" evidence="1">
    <location>
        <begin position="101"/>
        <end position="120"/>
    </location>
</feature>
<proteinExistence type="predicted"/>
<dbReference type="EMBL" id="CP163443">
    <property type="protein sequence ID" value="XDQ55307.1"/>
    <property type="molecule type" value="Genomic_DNA"/>
</dbReference>
<feature type="compositionally biased region" description="Basic and acidic residues" evidence="1">
    <location>
        <begin position="102"/>
        <end position="120"/>
    </location>
</feature>
<dbReference type="RefSeq" id="WP_369248485.1">
    <property type="nucleotide sequence ID" value="NZ_CP163443.1"/>
</dbReference>
<protein>
    <submittedName>
        <fullName evidence="2">Uncharacterized protein</fullName>
    </submittedName>
</protein>